<dbReference type="InterPro" id="IPR013594">
    <property type="entry name" value="Dynein_heavy_tail"/>
</dbReference>
<dbReference type="EMBL" id="DF841589">
    <property type="protein sequence ID" value="GAT45627.1"/>
    <property type="molecule type" value="Genomic_DNA"/>
</dbReference>
<proteinExistence type="predicted"/>
<keyword evidence="3" id="KW-1185">Reference proteome</keyword>
<accession>A0ABQ0L3Q7</accession>
<dbReference type="Pfam" id="PF08385">
    <property type="entry name" value="DHC_N1"/>
    <property type="match status" value="1"/>
</dbReference>
<organism evidence="2 3">
    <name type="scientific">Mycena chlorophos</name>
    <name type="common">Agaric fungus</name>
    <name type="synonym">Agaricus chlorophos</name>
    <dbReference type="NCBI Taxonomy" id="658473"/>
    <lineage>
        <taxon>Eukaryota</taxon>
        <taxon>Fungi</taxon>
        <taxon>Dikarya</taxon>
        <taxon>Basidiomycota</taxon>
        <taxon>Agaricomycotina</taxon>
        <taxon>Agaricomycetes</taxon>
        <taxon>Agaricomycetidae</taxon>
        <taxon>Agaricales</taxon>
        <taxon>Marasmiineae</taxon>
        <taxon>Mycenaceae</taxon>
        <taxon>Mycena</taxon>
    </lineage>
</organism>
<evidence type="ECO:0000313" key="2">
    <source>
        <dbReference type="EMBL" id="GAT45627.1"/>
    </source>
</evidence>
<protein>
    <recommendedName>
        <fullName evidence="1">Dynein heavy chain tail domain-containing protein</fullName>
    </recommendedName>
</protein>
<reference evidence="2" key="1">
    <citation type="submission" date="2014-09" db="EMBL/GenBank/DDBJ databases">
        <title>Genome sequence of the luminous mushroom Mycena chlorophos for searching fungal bioluminescence genes.</title>
        <authorList>
            <person name="Tanaka Y."/>
            <person name="Kasuga D."/>
            <person name="Oba Y."/>
            <person name="Hase S."/>
            <person name="Sato K."/>
            <person name="Oba Y."/>
            <person name="Sakakibara Y."/>
        </authorList>
    </citation>
    <scope>NUCLEOTIDE SEQUENCE</scope>
</reference>
<sequence length="248" mass="28134">MNELENVFLIHPAIAQVVQQCSGRDTPPNISDLPQDLLHDADFLDALEADVASWKETAVRLVERSNTPFSTIDEEIEFWPIVQRNLASVVLQLRARDDVLLIAECLQKTKDKLIILDVLSSGIQTELELARNHVIFVDALRAPSNELQSASTLEELRVSLTRLFAVIYKNFRLLPYPTKRVLSLADEIARAFAPARVSFALDENGFPQVGFEETSTQKPRNALYSYKWEAEYLTGRYIFKAQTQTQVL</sequence>
<feature type="non-terminal residue" evidence="2">
    <location>
        <position position="248"/>
    </location>
</feature>
<evidence type="ECO:0000313" key="3">
    <source>
        <dbReference type="Proteomes" id="UP000815677"/>
    </source>
</evidence>
<feature type="domain" description="Dynein heavy chain tail" evidence="1">
    <location>
        <begin position="45"/>
        <end position="193"/>
    </location>
</feature>
<dbReference type="Proteomes" id="UP000815677">
    <property type="component" value="Unassembled WGS sequence"/>
</dbReference>
<evidence type="ECO:0000259" key="1">
    <source>
        <dbReference type="Pfam" id="PF08385"/>
    </source>
</evidence>
<gene>
    <name evidence="2" type="ORF">MCHLO_03193</name>
</gene>
<name>A0ABQ0L3Q7_MYCCL</name>